<dbReference type="GO" id="GO:0046872">
    <property type="term" value="F:metal ion binding"/>
    <property type="evidence" value="ECO:0007669"/>
    <property type="project" value="UniProtKB-KW"/>
</dbReference>
<dbReference type="OrthoDB" id="9775849at2"/>
<feature type="binding site" evidence="13">
    <location>
        <begin position="220"/>
        <end position="225"/>
    </location>
    <ligand>
        <name>ATP</name>
        <dbReference type="ChEBI" id="CHEBI:30616"/>
    </ligand>
</feature>
<evidence type="ECO:0000256" key="9">
    <source>
        <dbReference type="ARBA" id="ARBA00022840"/>
    </source>
</evidence>
<proteinExistence type="inferred from homology"/>
<evidence type="ECO:0000256" key="13">
    <source>
        <dbReference type="HAMAP-Rule" id="MF_01987"/>
    </source>
</evidence>
<dbReference type="Gene3D" id="3.40.1190.20">
    <property type="match status" value="1"/>
</dbReference>
<dbReference type="RefSeq" id="WP_141412838.1">
    <property type="nucleotide sequence ID" value="NZ_AP019735.1"/>
</dbReference>
<feature type="binding site" evidence="13">
    <location>
        <begin position="251"/>
        <end position="252"/>
    </location>
    <ligand>
        <name>ATP</name>
        <dbReference type="ChEBI" id="CHEBI:30616"/>
    </ligand>
</feature>
<dbReference type="PROSITE" id="PS00584">
    <property type="entry name" value="PFKB_KINASES_2"/>
    <property type="match status" value="1"/>
</dbReference>
<evidence type="ECO:0000256" key="2">
    <source>
        <dbReference type="ARBA" id="ARBA00012035"/>
    </source>
</evidence>
<dbReference type="PANTHER" id="PTHR10584">
    <property type="entry name" value="SUGAR KINASE"/>
    <property type="match status" value="1"/>
</dbReference>
<evidence type="ECO:0000256" key="6">
    <source>
        <dbReference type="ARBA" id="ARBA00022723"/>
    </source>
</evidence>
<evidence type="ECO:0000256" key="4">
    <source>
        <dbReference type="ARBA" id="ARBA00022490"/>
    </source>
</evidence>
<reference evidence="15" key="1">
    <citation type="submission" date="2019-06" db="EMBL/GenBank/DDBJ databases">
        <title>Alistipes onderdonkii subsp. vulgaris subsp. nov., Alistipes dispar sp. nov. and Alistipes communis sp. nov., isolated from human faeces, and creation of Alistipes onderdonkii subsp. onderdonkii subsp. nov.</title>
        <authorList>
            <person name="Sakamoto M."/>
            <person name="Ikeyama N."/>
            <person name="Ogata Y."/>
            <person name="Suda W."/>
            <person name="Iino T."/>
            <person name="Hattori M."/>
            <person name="Ohkuma M."/>
        </authorList>
    </citation>
    <scope>NUCLEOTIDE SEQUENCE [LARGE SCALE GENOMIC DNA]</scope>
    <source>
        <strain evidence="15">5CBH24</strain>
    </source>
</reference>
<dbReference type="GO" id="GO:0019303">
    <property type="term" value="P:D-ribose catabolic process"/>
    <property type="evidence" value="ECO:0007669"/>
    <property type="project" value="UniProtKB-UniRule"/>
</dbReference>
<dbReference type="InterPro" id="IPR002173">
    <property type="entry name" value="Carboh/pur_kinase_PfkB_CS"/>
</dbReference>
<dbReference type="AlphaFoldDB" id="A0A4Y1XMA4"/>
<dbReference type="NCBIfam" id="TIGR02152">
    <property type="entry name" value="D_ribokin_bact"/>
    <property type="match status" value="1"/>
</dbReference>
<evidence type="ECO:0000256" key="1">
    <source>
        <dbReference type="ARBA" id="ARBA00005380"/>
    </source>
</evidence>
<feature type="binding site" evidence="13">
    <location>
        <position position="252"/>
    </location>
    <ligand>
        <name>substrate</name>
    </ligand>
</feature>
<evidence type="ECO:0000313" key="15">
    <source>
        <dbReference type="Proteomes" id="UP000318946"/>
    </source>
</evidence>
<dbReference type="PRINTS" id="PR00990">
    <property type="entry name" value="RIBOKINASE"/>
</dbReference>
<dbReference type="InterPro" id="IPR011611">
    <property type="entry name" value="PfkB_dom"/>
</dbReference>
<keyword evidence="10 13" id="KW-0460">Magnesium</keyword>
<evidence type="ECO:0000256" key="7">
    <source>
        <dbReference type="ARBA" id="ARBA00022741"/>
    </source>
</evidence>
<dbReference type="InterPro" id="IPR002139">
    <property type="entry name" value="Ribo/fructo_kinase"/>
</dbReference>
<sequence>MGKIVVIGSANTDLVVKTDRMPSPGETILGGSFMMSGGGKGANQAVAASRLGGEVTFVARVGNDLFGERALAGYRAERLDVRHVTRDATVPSGVALICVDGAAENSIVVAPGANERLSPEDVDRAEAEIAAADFVVLQLEIPLPAVMRAAEVAERHGVRVILNPAPAAAIPDELLRRCYLLTPNRGECAMLTGMPVADAAGAERAADALLARGVRHVVVTLGSEGALVKGAESCERVAARRVEAVDTTGAGDTFNGALAVALSEGRPLSEAVRFATAASAIAVTRMGAQSAVPMREEVDALLAEV</sequence>
<comment type="catalytic activity">
    <reaction evidence="13">
        <text>D-ribose + ATP = D-ribose 5-phosphate + ADP + H(+)</text>
        <dbReference type="Rhea" id="RHEA:13697"/>
        <dbReference type="ChEBI" id="CHEBI:15378"/>
        <dbReference type="ChEBI" id="CHEBI:30616"/>
        <dbReference type="ChEBI" id="CHEBI:47013"/>
        <dbReference type="ChEBI" id="CHEBI:78346"/>
        <dbReference type="ChEBI" id="CHEBI:456216"/>
        <dbReference type="EC" id="2.7.1.15"/>
    </reaction>
</comment>
<dbReference type="Pfam" id="PF00294">
    <property type="entry name" value="PfkB"/>
    <property type="match status" value="1"/>
</dbReference>
<feature type="binding site" evidence="13">
    <location>
        <position position="248"/>
    </location>
    <ligand>
        <name>K(+)</name>
        <dbReference type="ChEBI" id="CHEBI:29103"/>
    </ligand>
</feature>
<keyword evidence="12 13" id="KW-0119">Carbohydrate metabolism</keyword>
<dbReference type="InterPro" id="IPR029056">
    <property type="entry name" value="Ribokinase-like"/>
</dbReference>
<evidence type="ECO:0000256" key="5">
    <source>
        <dbReference type="ARBA" id="ARBA00022679"/>
    </source>
</evidence>
<feature type="active site" description="Proton acceptor" evidence="13">
    <location>
        <position position="252"/>
    </location>
</feature>
<dbReference type="PANTHER" id="PTHR10584:SF166">
    <property type="entry name" value="RIBOKINASE"/>
    <property type="match status" value="1"/>
</dbReference>
<evidence type="ECO:0000256" key="12">
    <source>
        <dbReference type="ARBA" id="ARBA00023277"/>
    </source>
</evidence>
<protein>
    <recommendedName>
        <fullName evidence="3 13">Ribokinase</fullName>
        <shortName evidence="13">RK</shortName>
        <ecNumber evidence="2 13">2.7.1.15</ecNumber>
    </recommendedName>
</protein>
<feature type="binding site" evidence="13">
    <location>
        <position position="285"/>
    </location>
    <ligand>
        <name>K(+)</name>
        <dbReference type="ChEBI" id="CHEBI:29103"/>
    </ligand>
</feature>
<feature type="binding site" evidence="13">
    <location>
        <position position="282"/>
    </location>
    <ligand>
        <name>K(+)</name>
        <dbReference type="ChEBI" id="CHEBI:29103"/>
    </ligand>
</feature>
<organism evidence="14 15">
    <name type="scientific">Alistipes communis</name>
    <dbReference type="NCBI Taxonomy" id="2585118"/>
    <lineage>
        <taxon>Bacteria</taxon>
        <taxon>Pseudomonadati</taxon>
        <taxon>Bacteroidota</taxon>
        <taxon>Bacteroidia</taxon>
        <taxon>Bacteroidales</taxon>
        <taxon>Rikenellaceae</taxon>
        <taxon>Alistipes</taxon>
    </lineage>
</organism>
<comment type="subunit">
    <text evidence="13">Homodimer.</text>
</comment>
<dbReference type="GO" id="GO:0004747">
    <property type="term" value="F:ribokinase activity"/>
    <property type="evidence" value="ECO:0007669"/>
    <property type="project" value="UniProtKB-UniRule"/>
</dbReference>
<evidence type="ECO:0000256" key="3">
    <source>
        <dbReference type="ARBA" id="ARBA00016943"/>
    </source>
</evidence>
<keyword evidence="6 13" id="KW-0479">Metal-binding</keyword>
<feature type="binding site" evidence="13">
    <location>
        <position position="184"/>
    </location>
    <ligand>
        <name>ATP</name>
        <dbReference type="ChEBI" id="CHEBI:30616"/>
    </ligand>
</feature>
<dbReference type="Proteomes" id="UP000318946">
    <property type="component" value="Chromosome"/>
</dbReference>
<feature type="binding site" evidence="13">
    <location>
        <position position="140"/>
    </location>
    <ligand>
        <name>substrate</name>
    </ligand>
</feature>
<dbReference type="GeneID" id="78342383"/>
<keyword evidence="8 13" id="KW-0418">Kinase</keyword>
<keyword evidence="7 13" id="KW-0547">Nucleotide-binding</keyword>
<dbReference type="EC" id="2.7.1.15" evidence="2 13"/>
<accession>A0A4Y1XMA4</accession>
<dbReference type="CDD" id="cd01174">
    <property type="entry name" value="ribokinase"/>
    <property type="match status" value="1"/>
</dbReference>
<dbReference type="SUPFAM" id="SSF53613">
    <property type="entry name" value="Ribokinase-like"/>
    <property type="match status" value="1"/>
</dbReference>
<comment type="subcellular location">
    <subcellularLocation>
        <location evidence="13">Cytoplasm</location>
    </subcellularLocation>
</comment>
<keyword evidence="4 13" id="KW-0963">Cytoplasm</keyword>
<keyword evidence="9 13" id="KW-0067">ATP-binding</keyword>
<comment type="pathway">
    <text evidence="13">Carbohydrate metabolism; D-ribose degradation; D-ribose 5-phosphate from beta-D-ribopyranose: step 2/2.</text>
</comment>
<feature type="binding site" evidence="13">
    <location>
        <begin position="11"/>
        <end position="13"/>
    </location>
    <ligand>
        <name>substrate</name>
    </ligand>
</feature>
<keyword evidence="15" id="KW-1185">Reference proteome</keyword>
<dbReference type="HAMAP" id="MF_01987">
    <property type="entry name" value="Ribokinase"/>
    <property type="match status" value="1"/>
</dbReference>
<dbReference type="FunFam" id="3.40.1190.20:FF:000012">
    <property type="entry name" value="Ribokinase"/>
    <property type="match status" value="1"/>
</dbReference>
<comment type="similarity">
    <text evidence="13">Belongs to the carbohydrate kinase PfkB family. Ribokinase subfamily.</text>
</comment>
<accession>A0A4Y1WTD4</accession>
<comment type="activity regulation">
    <text evidence="13">Activated by a monovalent cation that binds near, but not in, the active site. The most likely occupant of the site in vivo is potassium. Ion binding induces a conformational change that may alter substrate affinity.</text>
</comment>
<gene>
    <name evidence="14" type="primary">rbsK_2</name>
    <name evidence="13" type="synonym">rbsK</name>
    <name evidence="14" type="ORF">A5CBH24_16660</name>
</gene>
<evidence type="ECO:0000256" key="8">
    <source>
        <dbReference type="ARBA" id="ARBA00022777"/>
    </source>
</evidence>
<dbReference type="GO" id="GO:0005524">
    <property type="term" value="F:ATP binding"/>
    <property type="evidence" value="ECO:0007669"/>
    <property type="project" value="UniProtKB-UniRule"/>
</dbReference>
<comment type="function">
    <text evidence="13">Catalyzes the phosphorylation of ribose at O-5 in a reaction requiring ATP and magnesium. The resulting D-ribose-5-phosphate can then be used either for sythesis of nucleotides, histidine, and tryptophan, or as a component of the pentose phosphate pathway.</text>
</comment>
<dbReference type="GO" id="GO:0005829">
    <property type="term" value="C:cytosol"/>
    <property type="evidence" value="ECO:0007669"/>
    <property type="project" value="TreeGrafter"/>
</dbReference>
<keyword evidence="5 13" id="KW-0808">Transferase</keyword>
<dbReference type="NCBIfam" id="NF008353">
    <property type="entry name" value="PRK11142.1"/>
    <property type="match status" value="1"/>
</dbReference>
<comment type="similarity">
    <text evidence="1">Belongs to the carbohydrate kinase pfkB family.</text>
</comment>
<dbReference type="InterPro" id="IPR011877">
    <property type="entry name" value="Ribokinase"/>
</dbReference>
<comment type="caution">
    <text evidence="13">Lacks conserved residue(s) required for the propagation of feature annotation.</text>
</comment>
<evidence type="ECO:0000256" key="11">
    <source>
        <dbReference type="ARBA" id="ARBA00022958"/>
    </source>
</evidence>
<feature type="binding site" evidence="13">
    <location>
        <position position="287"/>
    </location>
    <ligand>
        <name>K(+)</name>
        <dbReference type="ChEBI" id="CHEBI:29103"/>
    </ligand>
</feature>
<feature type="binding site" evidence="13">
    <location>
        <position position="246"/>
    </location>
    <ligand>
        <name>K(+)</name>
        <dbReference type="ChEBI" id="CHEBI:29103"/>
    </ligand>
</feature>
<evidence type="ECO:0000313" key="14">
    <source>
        <dbReference type="EMBL" id="BBL04353.1"/>
    </source>
</evidence>
<dbReference type="UniPathway" id="UPA00916">
    <property type="reaction ID" value="UER00889"/>
</dbReference>
<dbReference type="KEGG" id="acou:A5CBH24_16660"/>
<dbReference type="EMBL" id="AP019735">
    <property type="protein sequence ID" value="BBL04353.1"/>
    <property type="molecule type" value="Genomic_DNA"/>
</dbReference>
<name>A0A4Y1XMA4_9BACT</name>
<evidence type="ECO:0000256" key="10">
    <source>
        <dbReference type="ARBA" id="ARBA00022842"/>
    </source>
</evidence>
<feature type="binding site" evidence="13">
    <location>
        <begin position="39"/>
        <end position="43"/>
    </location>
    <ligand>
        <name>substrate</name>
    </ligand>
</feature>
<keyword evidence="11 13" id="KW-0630">Potassium</keyword>
<comment type="cofactor">
    <cofactor evidence="13">
        <name>Mg(2+)</name>
        <dbReference type="ChEBI" id="CHEBI:18420"/>
    </cofactor>
    <text evidence="13">Requires a divalent cation, most likely magnesium in vivo, as an electrophilic catalyst to aid phosphoryl group transfer. It is the chelate of the metal and the nucleotide that is the actual substrate.</text>
</comment>